<organism evidence="2 3">
    <name type="scientific">Nakamurella flava</name>
    <dbReference type="NCBI Taxonomy" id="2576308"/>
    <lineage>
        <taxon>Bacteria</taxon>
        <taxon>Bacillati</taxon>
        <taxon>Actinomycetota</taxon>
        <taxon>Actinomycetes</taxon>
        <taxon>Nakamurellales</taxon>
        <taxon>Nakamurellaceae</taxon>
        <taxon>Nakamurella</taxon>
    </lineage>
</organism>
<dbReference type="PANTHER" id="PTHR42685">
    <property type="entry name" value="GERANYLGERANYL DIPHOSPHATE REDUCTASE"/>
    <property type="match status" value="1"/>
</dbReference>
<protein>
    <submittedName>
        <fullName evidence="2">Geranylgeranyl reductase family protein</fullName>
    </submittedName>
</protein>
<evidence type="ECO:0000259" key="1">
    <source>
        <dbReference type="Pfam" id="PF01494"/>
    </source>
</evidence>
<dbReference type="AlphaFoldDB" id="A0A4U6QIE6"/>
<accession>A0A4U6QIE6</accession>
<dbReference type="PRINTS" id="PR00420">
    <property type="entry name" value="RNGMNOXGNASE"/>
</dbReference>
<dbReference type="Pfam" id="PF01494">
    <property type="entry name" value="FAD_binding_3"/>
    <property type="match status" value="1"/>
</dbReference>
<dbReference type="RefSeq" id="WP_137447476.1">
    <property type="nucleotide sequence ID" value="NZ_SZZH01000001.1"/>
</dbReference>
<dbReference type="InterPro" id="IPR050407">
    <property type="entry name" value="Geranylgeranyl_reductase"/>
</dbReference>
<name>A0A4U6QIE6_9ACTN</name>
<dbReference type="NCBIfam" id="TIGR02032">
    <property type="entry name" value="GG-red-SF"/>
    <property type="match status" value="1"/>
</dbReference>
<dbReference type="EMBL" id="SZZH01000001">
    <property type="protein sequence ID" value="TKV60174.1"/>
    <property type="molecule type" value="Genomic_DNA"/>
</dbReference>
<dbReference type="Gene3D" id="3.50.50.60">
    <property type="entry name" value="FAD/NAD(P)-binding domain"/>
    <property type="match status" value="1"/>
</dbReference>
<feature type="domain" description="FAD-binding" evidence="1">
    <location>
        <begin position="15"/>
        <end position="310"/>
    </location>
</feature>
<dbReference type="InterPro" id="IPR002938">
    <property type="entry name" value="FAD-bd"/>
</dbReference>
<sequence length="409" mass="43150">MASEPDAATVDRSWDVVVVGAGPAGAAAALSAARVVGPSRVLLLDRHTFPRDKVCGDGIAAEALTELAGLGVDLDELTAGYPPITRLRLTGPAGGIADRDLPDAVRVIPREVFDARLVDAVRGRGIEVRQVHVRGLRASDGGWTLDLRSPRIHHAASDRGRQIRARVVIGADGAHSVVRRHLLGDHPVRTALAIRGYPAARPGQDLTQLITMTGEHWPAYAWSFPLGDGRANIGYGELLGESPVTKADLMARLDRLLPGAAADPTVLWRAHPLPLSPARPTVSDGTVLLVGDALSLVNPLSGEGIYYAVRSGALAGAASTAADPGRVYRRILRRDLGPHLRATAAVTALLRGPRLLDVGVRAAARRQRVFDDLVRMALADGGITPRLLRGLASSVLDDRASRSAAGHTP</sequence>
<dbReference type="OrthoDB" id="9795712at2"/>
<dbReference type="GO" id="GO:0071949">
    <property type="term" value="F:FAD binding"/>
    <property type="evidence" value="ECO:0007669"/>
    <property type="project" value="InterPro"/>
</dbReference>
<dbReference type="InterPro" id="IPR036188">
    <property type="entry name" value="FAD/NAD-bd_sf"/>
</dbReference>
<gene>
    <name evidence="2" type="ORF">FDO65_00070</name>
</gene>
<reference evidence="2 3" key="1">
    <citation type="submission" date="2019-05" db="EMBL/GenBank/DDBJ databases">
        <title>Nakamurella sp. N5BH11, whole genome shotgun sequence.</title>
        <authorList>
            <person name="Tuo L."/>
        </authorList>
    </citation>
    <scope>NUCLEOTIDE SEQUENCE [LARGE SCALE GENOMIC DNA]</scope>
    <source>
        <strain evidence="2 3">N5BH11</strain>
    </source>
</reference>
<evidence type="ECO:0000313" key="2">
    <source>
        <dbReference type="EMBL" id="TKV60174.1"/>
    </source>
</evidence>
<dbReference type="InterPro" id="IPR011777">
    <property type="entry name" value="Geranylgeranyl_Rdtase_fam"/>
</dbReference>
<evidence type="ECO:0000313" key="3">
    <source>
        <dbReference type="Proteomes" id="UP000306985"/>
    </source>
</evidence>
<proteinExistence type="predicted"/>
<keyword evidence="3" id="KW-1185">Reference proteome</keyword>
<comment type="caution">
    <text evidence="2">The sequence shown here is derived from an EMBL/GenBank/DDBJ whole genome shotgun (WGS) entry which is preliminary data.</text>
</comment>
<dbReference type="Proteomes" id="UP000306985">
    <property type="component" value="Unassembled WGS sequence"/>
</dbReference>
<dbReference type="PANTHER" id="PTHR42685:SF22">
    <property type="entry name" value="CONDITIONED MEDIUM FACTOR RECEPTOR 1"/>
    <property type="match status" value="1"/>
</dbReference>
<dbReference type="SUPFAM" id="SSF51905">
    <property type="entry name" value="FAD/NAD(P)-binding domain"/>
    <property type="match status" value="1"/>
</dbReference>
<dbReference type="GO" id="GO:0016628">
    <property type="term" value="F:oxidoreductase activity, acting on the CH-CH group of donors, NAD or NADP as acceptor"/>
    <property type="evidence" value="ECO:0007669"/>
    <property type="project" value="InterPro"/>
</dbReference>